<dbReference type="EC" id="2.7.7.65" evidence="1"/>
<feature type="transmembrane region" description="Helical" evidence="3">
    <location>
        <begin position="150"/>
        <end position="173"/>
    </location>
</feature>
<name>A0A1M5DFT3_9HYPH</name>
<dbReference type="GO" id="GO:0052621">
    <property type="term" value="F:diguanylate cyclase activity"/>
    <property type="evidence" value="ECO:0007669"/>
    <property type="project" value="UniProtKB-EC"/>
</dbReference>
<feature type="transmembrane region" description="Helical" evidence="3">
    <location>
        <begin position="63"/>
        <end position="83"/>
    </location>
</feature>
<dbReference type="SMART" id="SM00267">
    <property type="entry name" value="GGDEF"/>
    <property type="match status" value="1"/>
</dbReference>
<dbReference type="InterPro" id="IPR050469">
    <property type="entry name" value="Diguanylate_Cyclase"/>
</dbReference>
<sequence length="401" mass="42046">MGDAAFLLVFNFAIGLSFAAAFLALTWRSKVALGRWCAAGFVAAATTVAVEGFASAIPSARLVSVLSFSSLLLGMTLIVAGLLRHYRPGASIAWLIILFLAGSLLNGFYLFEVPRGTTLNAFGYQGPFALLTLLGAMIVLVWSPRRPADLALAAVLGLSGLQFLAKAVLAAAAGSGPGVRDYLASTYAQYSQTAGGILSLLLGLALVGVVAVEVMAEAARRLERDSLSGALNRGAFLQQADQVLRRTPQGICSSLIMVDLDHFKSINDRFGHAAGDDVIRACGTSLVQLAGTDGLCGRVGGEEFCILLTDCNIAAARIYVDAIRSLIGMTRFPMLPEGYRVTASFGIAVTDRLEPLADAMHRADLALYEAKAAGRDGYRFAPLSPAGTADFERPAAAFGDG</sequence>
<dbReference type="PANTHER" id="PTHR45138:SF9">
    <property type="entry name" value="DIGUANYLATE CYCLASE DGCM-RELATED"/>
    <property type="match status" value="1"/>
</dbReference>
<dbReference type="Gene3D" id="3.30.70.270">
    <property type="match status" value="1"/>
</dbReference>
<dbReference type="OrthoDB" id="9812260at2"/>
<dbReference type="CDD" id="cd01949">
    <property type="entry name" value="GGDEF"/>
    <property type="match status" value="1"/>
</dbReference>
<organism evidence="5 6">
    <name type="scientific">Kaistia soli DSM 19436</name>
    <dbReference type="NCBI Taxonomy" id="1122133"/>
    <lineage>
        <taxon>Bacteria</taxon>
        <taxon>Pseudomonadati</taxon>
        <taxon>Pseudomonadota</taxon>
        <taxon>Alphaproteobacteria</taxon>
        <taxon>Hyphomicrobiales</taxon>
        <taxon>Kaistiaceae</taxon>
        <taxon>Kaistia</taxon>
    </lineage>
</organism>
<dbReference type="Proteomes" id="UP000184485">
    <property type="component" value="Unassembled WGS sequence"/>
</dbReference>
<dbReference type="SUPFAM" id="SSF55073">
    <property type="entry name" value="Nucleotide cyclase"/>
    <property type="match status" value="1"/>
</dbReference>
<reference evidence="5 6" key="1">
    <citation type="submission" date="2016-11" db="EMBL/GenBank/DDBJ databases">
        <authorList>
            <person name="Jaros S."/>
            <person name="Januszkiewicz K."/>
            <person name="Wedrychowicz H."/>
        </authorList>
    </citation>
    <scope>NUCLEOTIDE SEQUENCE [LARGE SCALE GENOMIC DNA]</scope>
    <source>
        <strain evidence="5 6">DSM 19436</strain>
    </source>
</reference>
<dbReference type="PANTHER" id="PTHR45138">
    <property type="entry name" value="REGULATORY COMPONENTS OF SENSORY TRANSDUCTION SYSTEM"/>
    <property type="match status" value="1"/>
</dbReference>
<protein>
    <recommendedName>
        <fullName evidence="1">diguanylate cyclase</fullName>
        <ecNumber evidence="1">2.7.7.65</ecNumber>
    </recommendedName>
</protein>
<dbReference type="GO" id="GO:1902201">
    <property type="term" value="P:negative regulation of bacterial-type flagellum-dependent cell motility"/>
    <property type="evidence" value="ECO:0007669"/>
    <property type="project" value="TreeGrafter"/>
</dbReference>
<dbReference type="NCBIfam" id="TIGR00254">
    <property type="entry name" value="GGDEF"/>
    <property type="match status" value="1"/>
</dbReference>
<feature type="transmembrane region" description="Helical" evidence="3">
    <location>
        <begin position="6"/>
        <end position="25"/>
    </location>
</feature>
<evidence type="ECO:0000259" key="4">
    <source>
        <dbReference type="PROSITE" id="PS50887"/>
    </source>
</evidence>
<dbReference type="GO" id="GO:0005886">
    <property type="term" value="C:plasma membrane"/>
    <property type="evidence" value="ECO:0007669"/>
    <property type="project" value="TreeGrafter"/>
</dbReference>
<dbReference type="InterPro" id="IPR029787">
    <property type="entry name" value="Nucleotide_cyclase"/>
</dbReference>
<dbReference type="InterPro" id="IPR000160">
    <property type="entry name" value="GGDEF_dom"/>
</dbReference>
<dbReference type="InterPro" id="IPR043128">
    <property type="entry name" value="Rev_trsase/Diguanyl_cyclase"/>
</dbReference>
<evidence type="ECO:0000256" key="1">
    <source>
        <dbReference type="ARBA" id="ARBA00012528"/>
    </source>
</evidence>
<dbReference type="AlphaFoldDB" id="A0A1M5DFT3"/>
<evidence type="ECO:0000313" key="6">
    <source>
        <dbReference type="Proteomes" id="UP000184485"/>
    </source>
</evidence>
<keyword evidence="3" id="KW-1133">Transmembrane helix</keyword>
<dbReference type="RefSeq" id="WP_073053386.1">
    <property type="nucleotide sequence ID" value="NZ_FQUP01000002.1"/>
</dbReference>
<feature type="domain" description="GGDEF" evidence="4">
    <location>
        <begin position="251"/>
        <end position="383"/>
    </location>
</feature>
<evidence type="ECO:0000256" key="3">
    <source>
        <dbReference type="SAM" id="Phobius"/>
    </source>
</evidence>
<evidence type="ECO:0000256" key="2">
    <source>
        <dbReference type="ARBA" id="ARBA00034247"/>
    </source>
</evidence>
<dbReference type="PROSITE" id="PS50887">
    <property type="entry name" value="GGDEF"/>
    <property type="match status" value="1"/>
</dbReference>
<evidence type="ECO:0000313" key="5">
    <source>
        <dbReference type="EMBL" id="SHF65532.1"/>
    </source>
</evidence>
<comment type="catalytic activity">
    <reaction evidence="2">
        <text>2 GTP = 3',3'-c-di-GMP + 2 diphosphate</text>
        <dbReference type="Rhea" id="RHEA:24898"/>
        <dbReference type="ChEBI" id="CHEBI:33019"/>
        <dbReference type="ChEBI" id="CHEBI:37565"/>
        <dbReference type="ChEBI" id="CHEBI:58805"/>
        <dbReference type="EC" id="2.7.7.65"/>
    </reaction>
</comment>
<dbReference type="STRING" id="1122133.SAMN02745157_2661"/>
<keyword evidence="3" id="KW-0472">Membrane</keyword>
<proteinExistence type="predicted"/>
<accession>A0A1M5DFT3</accession>
<feature type="transmembrane region" description="Helical" evidence="3">
    <location>
        <begin position="193"/>
        <end position="216"/>
    </location>
</feature>
<dbReference type="EMBL" id="FQUP01000002">
    <property type="protein sequence ID" value="SHF65532.1"/>
    <property type="molecule type" value="Genomic_DNA"/>
</dbReference>
<dbReference type="Pfam" id="PF00990">
    <property type="entry name" value="GGDEF"/>
    <property type="match status" value="1"/>
</dbReference>
<keyword evidence="3" id="KW-0812">Transmembrane</keyword>
<feature type="transmembrane region" description="Helical" evidence="3">
    <location>
        <begin position="123"/>
        <end position="143"/>
    </location>
</feature>
<feature type="transmembrane region" description="Helical" evidence="3">
    <location>
        <begin position="92"/>
        <end position="111"/>
    </location>
</feature>
<keyword evidence="6" id="KW-1185">Reference proteome</keyword>
<dbReference type="GO" id="GO:0043709">
    <property type="term" value="P:cell adhesion involved in single-species biofilm formation"/>
    <property type="evidence" value="ECO:0007669"/>
    <property type="project" value="TreeGrafter"/>
</dbReference>
<feature type="transmembrane region" description="Helical" evidence="3">
    <location>
        <begin position="37"/>
        <end position="57"/>
    </location>
</feature>
<gene>
    <name evidence="5" type="ORF">SAMN02745157_2661</name>
</gene>